<evidence type="ECO:0000313" key="1">
    <source>
        <dbReference type="EMBL" id="MBB2928183.1"/>
    </source>
</evidence>
<sequence>MASRFAKAFNIGNKSDTSDARAIWLAALQPGNTVAVKTEAQQAVLGLHRVRQQLVKFRTSQINCMRGLVGEYGEVMPASKRAFDANMSSVLERVSTLIPGPLLETLREQRAALT</sequence>
<evidence type="ECO:0000313" key="3">
    <source>
        <dbReference type="Proteomes" id="UP000247772"/>
    </source>
</evidence>
<evidence type="ECO:0000313" key="4">
    <source>
        <dbReference type="Proteomes" id="UP000533533"/>
    </source>
</evidence>
<proteinExistence type="predicted"/>
<accession>A0A2U1AAL7</accession>
<dbReference type="RefSeq" id="WP_110385576.1">
    <property type="nucleotide sequence ID" value="NZ_JACHVZ010000006.1"/>
</dbReference>
<organism evidence="2 3">
    <name type="scientific">Paraburkholderia silvatlantica</name>
    <dbReference type="NCBI Taxonomy" id="321895"/>
    <lineage>
        <taxon>Bacteria</taxon>
        <taxon>Pseudomonadati</taxon>
        <taxon>Pseudomonadota</taxon>
        <taxon>Betaproteobacteria</taxon>
        <taxon>Burkholderiales</taxon>
        <taxon>Burkholderiaceae</taxon>
        <taxon>Paraburkholderia</taxon>
    </lineage>
</organism>
<name>A0A2U1AAL7_9BURK</name>
<dbReference type="OrthoDB" id="5289737at2"/>
<protein>
    <submittedName>
        <fullName evidence="1">Transposase</fullName>
    </submittedName>
</protein>
<keyword evidence="4" id="KW-1185">Reference proteome</keyword>
<dbReference type="Proteomes" id="UP000247772">
    <property type="component" value="Unassembled WGS sequence"/>
</dbReference>
<dbReference type="EMBL" id="QJSQ01000019">
    <property type="protein sequence ID" value="PYE19581.1"/>
    <property type="molecule type" value="Genomic_DNA"/>
</dbReference>
<gene>
    <name evidence="2" type="ORF">C7410_11921</name>
    <name evidence="1" type="ORF">FHX59_002604</name>
</gene>
<dbReference type="Proteomes" id="UP000533533">
    <property type="component" value="Unassembled WGS sequence"/>
</dbReference>
<evidence type="ECO:0000313" key="2">
    <source>
        <dbReference type="EMBL" id="PYE19581.1"/>
    </source>
</evidence>
<dbReference type="AlphaFoldDB" id="A0A2U1AAL7"/>
<comment type="caution">
    <text evidence="2">The sequence shown here is derived from an EMBL/GenBank/DDBJ whole genome shotgun (WGS) entry which is preliminary data.</text>
</comment>
<dbReference type="EMBL" id="JACHVZ010000006">
    <property type="protein sequence ID" value="MBB2928183.1"/>
    <property type="molecule type" value="Genomic_DNA"/>
</dbReference>
<reference evidence="2 3" key="1">
    <citation type="submission" date="2018-06" db="EMBL/GenBank/DDBJ databases">
        <title>Genomic Encyclopedia of Type Strains, Phase IV (KMG-V): Genome sequencing to study the core and pangenomes of soil and plant-associated prokaryotes.</title>
        <authorList>
            <person name="Whitman W."/>
        </authorList>
    </citation>
    <scope>NUCLEOTIDE SEQUENCE [LARGE SCALE GENOMIC DNA]</scope>
    <source>
        <strain evidence="2 3">SRCL-318</strain>
        <strain evidence="1 4">SRMrh-85</strain>
    </source>
</reference>